<dbReference type="SUPFAM" id="SSF54637">
    <property type="entry name" value="Thioesterase/thiol ester dehydrase-isomerase"/>
    <property type="match status" value="2"/>
</dbReference>
<dbReference type="InterPro" id="IPR029069">
    <property type="entry name" value="HotDog_dom_sf"/>
</dbReference>
<evidence type="ECO:0000256" key="5">
    <source>
        <dbReference type="SAM" id="MobiDB-lite"/>
    </source>
</evidence>
<dbReference type="CDD" id="cd03442">
    <property type="entry name" value="BFIT_BACH"/>
    <property type="match status" value="2"/>
</dbReference>
<dbReference type="Proteomes" id="UP000606974">
    <property type="component" value="Unassembled WGS sequence"/>
</dbReference>
<dbReference type="GO" id="GO:0005739">
    <property type="term" value="C:mitochondrion"/>
    <property type="evidence" value="ECO:0007669"/>
    <property type="project" value="TreeGrafter"/>
</dbReference>
<evidence type="ECO:0000256" key="3">
    <source>
        <dbReference type="ARBA" id="ARBA00022801"/>
    </source>
</evidence>
<reference evidence="7" key="1">
    <citation type="submission" date="2020-02" db="EMBL/GenBank/DDBJ databases">
        <authorList>
            <person name="Palmer J.M."/>
        </authorList>
    </citation>
    <scope>NUCLEOTIDE SEQUENCE</scope>
    <source>
        <strain evidence="7">EPUS1.4</strain>
        <tissue evidence="7">Thallus</tissue>
    </source>
</reference>
<dbReference type="PANTHER" id="PTHR12655">
    <property type="entry name" value="ACYL-COA THIOESTERASE"/>
    <property type="match status" value="1"/>
</dbReference>
<evidence type="ECO:0000259" key="6">
    <source>
        <dbReference type="PROSITE" id="PS51770"/>
    </source>
</evidence>
<evidence type="ECO:0000256" key="2">
    <source>
        <dbReference type="ARBA" id="ARBA00022737"/>
    </source>
</evidence>
<dbReference type="PROSITE" id="PS51770">
    <property type="entry name" value="HOTDOG_ACOT"/>
    <property type="match status" value="2"/>
</dbReference>
<comment type="similarity">
    <text evidence="1">Belongs to the acyl coenzyme A hydrolase family.</text>
</comment>
<dbReference type="GO" id="GO:0006637">
    <property type="term" value="P:acyl-CoA metabolic process"/>
    <property type="evidence" value="ECO:0007669"/>
    <property type="project" value="TreeGrafter"/>
</dbReference>
<dbReference type="GO" id="GO:0047617">
    <property type="term" value="F:fatty acyl-CoA hydrolase activity"/>
    <property type="evidence" value="ECO:0007669"/>
    <property type="project" value="TreeGrafter"/>
</dbReference>
<dbReference type="OrthoDB" id="331699at2759"/>
<dbReference type="PANTHER" id="PTHR12655:SF0">
    <property type="entry name" value="ACYL-COENZYME A THIOESTERASE 9, MITOCHONDRIAL"/>
    <property type="match status" value="1"/>
</dbReference>
<dbReference type="FunFam" id="3.10.129.10:FF:000032">
    <property type="entry name" value="Acyl-CoA thioester hydrolase"/>
    <property type="match status" value="1"/>
</dbReference>
<keyword evidence="3" id="KW-0378">Hydrolase</keyword>
<dbReference type="Gene3D" id="3.10.129.10">
    <property type="entry name" value="Hotdog Thioesterase"/>
    <property type="match status" value="2"/>
</dbReference>
<keyword evidence="2" id="KW-0677">Repeat</keyword>
<evidence type="ECO:0000313" key="8">
    <source>
        <dbReference type="Proteomes" id="UP000606974"/>
    </source>
</evidence>
<feature type="domain" description="HotDog ACOT-type" evidence="6">
    <location>
        <begin position="95"/>
        <end position="214"/>
    </location>
</feature>
<evidence type="ECO:0000256" key="1">
    <source>
        <dbReference type="ARBA" id="ARBA00010458"/>
    </source>
</evidence>
<feature type="region of interest" description="Disordered" evidence="5">
    <location>
        <begin position="438"/>
        <end position="461"/>
    </location>
</feature>
<feature type="domain" description="HotDog ACOT-type" evidence="6">
    <location>
        <begin position="293"/>
        <end position="411"/>
    </location>
</feature>
<evidence type="ECO:0000313" key="7">
    <source>
        <dbReference type="EMBL" id="KAF7506187.1"/>
    </source>
</evidence>
<comment type="caution">
    <text evidence="7">The sequence shown here is derived from an EMBL/GenBank/DDBJ whole genome shotgun (WGS) entry which is preliminary data.</text>
</comment>
<feature type="compositionally biased region" description="Polar residues" evidence="5">
    <location>
        <begin position="447"/>
        <end position="461"/>
    </location>
</feature>
<organism evidence="7 8">
    <name type="scientific">Endocarpon pusillum</name>
    <dbReference type="NCBI Taxonomy" id="364733"/>
    <lineage>
        <taxon>Eukaryota</taxon>
        <taxon>Fungi</taxon>
        <taxon>Dikarya</taxon>
        <taxon>Ascomycota</taxon>
        <taxon>Pezizomycotina</taxon>
        <taxon>Eurotiomycetes</taxon>
        <taxon>Chaetothyriomycetidae</taxon>
        <taxon>Verrucariales</taxon>
        <taxon>Verrucariaceae</taxon>
        <taxon>Endocarpon</taxon>
    </lineage>
</organism>
<keyword evidence="4" id="KW-0809">Transit peptide</keyword>
<name>A0A8H7E1Q7_9EURO</name>
<dbReference type="EMBL" id="JAACFV010000092">
    <property type="protein sequence ID" value="KAF7506187.1"/>
    <property type="molecule type" value="Genomic_DNA"/>
</dbReference>
<proteinExistence type="inferred from homology"/>
<sequence>MNTKSSLRILQAVLLPGRQQLCGQRPKIQRRYFRSSLIQQTDGVYKALTEMRVRTPWIEALRQSKEDKTQNANVPSEPVKPDLTPKRMSDSHFKCVLPLAQDPWLLDTYANSSGQIRLGTLLMDLDALSGVVAYKHTGEGVTTVTAAADRITIKNQLHEICDLELSGQVTFATGRSSMEVSLQIAKAPSNEAERVKEEDVFMTCAFTMVSLDPITKKPVNVAPLRLENDAERQLYARGEENYKSKKALKHSAITQRAPNAEESALLHKMWTDSLAFRDSFNPAQKPNNVSYMSKATVYSAQIMQPQYRNRHNFMIFGGYLLKQTFELAFTCAAAFSHTKPKFLSLDPSTFENPVPVGSVLYLSAGVTFTEPDLNGGTRIQVIVTTKVRNVEHKERKSTGTFFYTFHVDNNVRIMPQTYGEFMRWVDGRRRAQRVTASLKANEEAGNTHDTVGTASTERVTE</sequence>
<gene>
    <name evidence="7" type="ORF">GJ744_012167</name>
</gene>
<evidence type="ECO:0000256" key="4">
    <source>
        <dbReference type="ARBA" id="ARBA00022946"/>
    </source>
</evidence>
<feature type="region of interest" description="Disordered" evidence="5">
    <location>
        <begin position="64"/>
        <end position="86"/>
    </location>
</feature>
<dbReference type="AlphaFoldDB" id="A0A8H7E1Q7"/>
<dbReference type="InterPro" id="IPR033120">
    <property type="entry name" value="HOTDOG_ACOT"/>
</dbReference>
<keyword evidence="8" id="KW-1185">Reference proteome</keyword>
<accession>A0A8H7E1Q7</accession>
<dbReference type="FunFam" id="3.10.129.10:FF:000038">
    <property type="entry name" value="Acyl-CoA thioester hydrolase"/>
    <property type="match status" value="1"/>
</dbReference>
<protein>
    <recommendedName>
        <fullName evidence="6">HotDog ACOT-type domain-containing protein</fullName>
    </recommendedName>
</protein>